<dbReference type="InterPro" id="IPR011048">
    <property type="entry name" value="Haem_d1_sf"/>
</dbReference>
<dbReference type="PROSITE" id="PS51257">
    <property type="entry name" value="PROKAR_LIPOPROTEIN"/>
    <property type="match status" value="1"/>
</dbReference>
<evidence type="ECO:0000313" key="3">
    <source>
        <dbReference type="Proteomes" id="UP001164459"/>
    </source>
</evidence>
<dbReference type="SUPFAM" id="SSF51004">
    <property type="entry name" value="C-terminal (heme d1) domain of cytochrome cd1-nitrite reductase"/>
    <property type="match status" value="1"/>
</dbReference>
<evidence type="ECO:0000313" key="2">
    <source>
        <dbReference type="EMBL" id="WAS90963.1"/>
    </source>
</evidence>
<feature type="region of interest" description="Disordered" evidence="1">
    <location>
        <begin position="424"/>
        <end position="446"/>
    </location>
</feature>
<name>A0ABY7GVH8_9BACT</name>
<organism evidence="2 3">
    <name type="scientific">Nannocystis punicea</name>
    <dbReference type="NCBI Taxonomy" id="2995304"/>
    <lineage>
        <taxon>Bacteria</taxon>
        <taxon>Pseudomonadati</taxon>
        <taxon>Myxococcota</taxon>
        <taxon>Polyangia</taxon>
        <taxon>Nannocystales</taxon>
        <taxon>Nannocystaceae</taxon>
        <taxon>Nannocystis</taxon>
    </lineage>
</organism>
<dbReference type="PANTHER" id="PTHR47197">
    <property type="entry name" value="PROTEIN NIRF"/>
    <property type="match status" value="1"/>
</dbReference>
<feature type="compositionally biased region" description="Polar residues" evidence="1">
    <location>
        <begin position="435"/>
        <end position="446"/>
    </location>
</feature>
<dbReference type="NCBIfam" id="TIGR02276">
    <property type="entry name" value="beta_rpt_yvtn"/>
    <property type="match status" value="1"/>
</dbReference>
<keyword evidence="3" id="KW-1185">Reference proteome</keyword>
<dbReference type="InterPro" id="IPR011964">
    <property type="entry name" value="YVTN_b-propeller_repeat"/>
</dbReference>
<gene>
    <name evidence="2" type="ORF">O0S08_32645</name>
</gene>
<dbReference type="InterPro" id="IPR015943">
    <property type="entry name" value="WD40/YVTN_repeat-like_dom_sf"/>
</dbReference>
<accession>A0ABY7GVH8</accession>
<reference evidence="2" key="1">
    <citation type="submission" date="2022-11" db="EMBL/GenBank/DDBJ databases">
        <title>Minimal conservation of predation-associated metabolite biosynthetic gene clusters underscores biosynthetic potential of Myxococcota including descriptions for ten novel species: Archangium lansinium sp. nov., Myxococcus landrumus sp. nov., Nannocystis bai.</title>
        <authorList>
            <person name="Ahearne A."/>
            <person name="Stevens C."/>
            <person name="Dowd S."/>
        </authorList>
    </citation>
    <scope>NUCLEOTIDE SEQUENCE</scope>
    <source>
        <strain evidence="2">Fl3</strain>
    </source>
</reference>
<sequence length="446" mass="45093">MRVHRSLILSVALAAACGDDTVVATDSDGQSTSTGSTTGVDATTTGDVTPTEPGTTTTGMTATGTTTTGTTTTGTTDPTTGEVSATETTGESTTSTTSTTGTTTSETTGTTGETTTTTSTTGDTTTTTGETTTTTTTTTTGTDTGESSSTGDDTGEPVEEGFGYAGMSGNNSLVIFDPQTQQVVGAPVDLLPHASYPYDATIKPDGAEVWVVGAVGDGVKVIDAASGQLAQEIGLAGVGEYAVDVLFNADGSRAYVSARDSAALVLIDTASYSVIEAIAVPPGMEGGKTALDPCTGIVHLVDWYESNLIRFDPVTEAMTSKPLGDSLWDLRVDPSGSTLYVTDRGLDVVHVLDAATLEVQASVSVGNDPWGIEITSDGALVVVACEDDSTVHFIDTGSLTTTSLALPAGADPRDVDISLDDARAYVPTGDIPGNDGSTRSTSPPGR</sequence>
<protein>
    <submittedName>
        <fullName evidence="2">YncE family protein</fullName>
    </submittedName>
</protein>
<dbReference type="InterPro" id="IPR019405">
    <property type="entry name" value="Lactonase_7-beta_prop"/>
</dbReference>
<dbReference type="Gene3D" id="2.130.10.10">
    <property type="entry name" value="YVTN repeat-like/Quinoprotein amine dehydrogenase"/>
    <property type="match status" value="2"/>
</dbReference>
<evidence type="ECO:0000256" key="1">
    <source>
        <dbReference type="SAM" id="MobiDB-lite"/>
    </source>
</evidence>
<dbReference type="InterPro" id="IPR051200">
    <property type="entry name" value="Host-pathogen_enzymatic-act"/>
</dbReference>
<proteinExistence type="predicted"/>
<dbReference type="PANTHER" id="PTHR47197:SF3">
    <property type="entry name" value="DIHYDRO-HEME D1 DEHYDROGENASE"/>
    <property type="match status" value="1"/>
</dbReference>
<dbReference type="Proteomes" id="UP001164459">
    <property type="component" value="Chromosome"/>
</dbReference>
<dbReference type="RefSeq" id="WP_269033293.1">
    <property type="nucleotide sequence ID" value="NZ_CP114040.1"/>
</dbReference>
<dbReference type="EMBL" id="CP114040">
    <property type="protein sequence ID" value="WAS90963.1"/>
    <property type="molecule type" value="Genomic_DNA"/>
</dbReference>
<feature type="compositionally biased region" description="Low complexity" evidence="1">
    <location>
        <begin position="24"/>
        <end position="152"/>
    </location>
</feature>
<feature type="region of interest" description="Disordered" evidence="1">
    <location>
        <begin position="23"/>
        <end position="158"/>
    </location>
</feature>
<dbReference type="Pfam" id="PF10282">
    <property type="entry name" value="Lactonase"/>
    <property type="match status" value="1"/>
</dbReference>